<dbReference type="Pfam" id="PF16656">
    <property type="entry name" value="Pur_ac_phosph_N"/>
    <property type="match status" value="1"/>
</dbReference>
<dbReference type="GO" id="GO:0046872">
    <property type="term" value="F:metal ion binding"/>
    <property type="evidence" value="ECO:0007669"/>
    <property type="project" value="InterPro"/>
</dbReference>
<dbReference type="EMBL" id="BART01012299">
    <property type="protein sequence ID" value="GAG79294.1"/>
    <property type="molecule type" value="Genomic_DNA"/>
</dbReference>
<feature type="domain" description="Purple acid phosphatase N-terminal" evidence="1">
    <location>
        <begin position="204"/>
        <end position="276"/>
    </location>
</feature>
<dbReference type="AlphaFoldDB" id="X1ABN8"/>
<organism evidence="2">
    <name type="scientific">marine sediment metagenome</name>
    <dbReference type="NCBI Taxonomy" id="412755"/>
    <lineage>
        <taxon>unclassified sequences</taxon>
        <taxon>metagenomes</taxon>
        <taxon>ecological metagenomes</taxon>
    </lineage>
</organism>
<protein>
    <recommendedName>
        <fullName evidence="1">Purple acid phosphatase N-terminal domain-containing protein</fullName>
    </recommendedName>
</protein>
<dbReference type="InterPro" id="IPR015914">
    <property type="entry name" value="PAPs_N"/>
</dbReference>
<feature type="non-terminal residue" evidence="2">
    <location>
        <position position="276"/>
    </location>
</feature>
<accession>X1ABN8</accession>
<dbReference type="SUPFAM" id="SSF49363">
    <property type="entry name" value="Purple acid phosphatase, N-terminal domain"/>
    <property type="match status" value="1"/>
</dbReference>
<feature type="non-terminal residue" evidence="2">
    <location>
        <position position="1"/>
    </location>
</feature>
<dbReference type="Gene3D" id="2.60.40.380">
    <property type="entry name" value="Purple acid phosphatase-like, N-terminal"/>
    <property type="match status" value="1"/>
</dbReference>
<proteinExistence type="predicted"/>
<evidence type="ECO:0000259" key="1">
    <source>
        <dbReference type="Pfam" id="PF16656"/>
    </source>
</evidence>
<name>X1ABN8_9ZZZZ</name>
<comment type="caution">
    <text evidence="2">The sequence shown here is derived from an EMBL/GenBank/DDBJ whole genome shotgun (WGS) entry which is preliminary data.</text>
</comment>
<sequence>AEPSVTQTMDDIVTRLYATMDPEELVRIDHASAAKFMTDEERKVLATKYWYFDVNVPVVVSVMRNTDQQVVPFWLPEAGFTKTDLVVTNSENWGYEVWRKEFDTGRVELGINGFGKHRTHYFVTVGPRNEGDVVEISNLFPERYSVGMMRKGAFFYNDWSELVVQDMPRSLRGHKLLTTARGRAREAHLVDGFRQTAWPSTKEPTQVILTWSDDPKTSQTVQWRTSTDVADGVVQYKEKGSVGDYLETAASHERIENRLLANDRYCHRHTAVLRGL</sequence>
<dbReference type="GO" id="GO:0003993">
    <property type="term" value="F:acid phosphatase activity"/>
    <property type="evidence" value="ECO:0007669"/>
    <property type="project" value="InterPro"/>
</dbReference>
<gene>
    <name evidence="2" type="ORF">S01H4_25748</name>
</gene>
<evidence type="ECO:0000313" key="2">
    <source>
        <dbReference type="EMBL" id="GAG79294.1"/>
    </source>
</evidence>
<dbReference type="InterPro" id="IPR008963">
    <property type="entry name" value="Purple_acid_Pase-like_N"/>
</dbReference>
<reference evidence="2" key="1">
    <citation type="journal article" date="2014" name="Front. Microbiol.">
        <title>High frequency of phylogenetically diverse reductive dehalogenase-homologous genes in deep subseafloor sedimentary metagenomes.</title>
        <authorList>
            <person name="Kawai M."/>
            <person name="Futagami T."/>
            <person name="Toyoda A."/>
            <person name="Takaki Y."/>
            <person name="Nishi S."/>
            <person name="Hori S."/>
            <person name="Arai W."/>
            <person name="Tsubouchi T."/>
            <person name="Morono Y."/>
            <person name="Uchiyama I."/>
            <person name="Ito T."/>
            <person name="Fujiyama A."/>
            <person name="Inagaki F."/>
            <person name="Takami H."/>
        </authorList>
    </citation>
    <scope>NUCLEOTIDE SEQUENCE</scope>
    <source>
        <strain evidence="2">Expedition CK06-06</strain>
    </source>
</reference>